<protein>
    <submittedName>
        <fullName evidence="2">Uncharacterized protein</fullName>
    </submittedName>
</protein>
<dbReference type="Proteomes" id="UP000000603">
    <property type="component" value="Chromosome"/>
</dbReference>
<proteinExistence type="predicted"/>
<dbReference type="AlphaFoldDB" id="Q6A8N0"/>
<evidence type="ECO:0000256" key="1">
    <source>
        <dbReference type="SAM" id="Phobius"/>
    </source>
</evidence>
<dbReference type="EMBL" id="AE017283">
    <property type="protein sequence ID" value="AAT82886.1"/>
    <property type="molecule type" value="Genomic_DNA"/>
</dbReference>
<dbReference type="EnsemblBacteria" id="AAT82886">
    <property type="protein sequence ID" value="AAT82886"/>
    <property type="gene ID" value="PPA1138"/>
</dbReference>
<keyword evidence="1" id="KW-1133">Transmembrane helix</keyword>
<name>Q6A8N0_CUTAK</name>
<organism evidence="2 3">
    <name type="scientific">Cutibacterium acnes (strain DSM 16379 / KPA171202)</name>
    <name type="common">Propionibacterium acnes</name>
    <dbReference type="NCBI Taxonomy" id="267747"/>
    <lineage>
        <taxon>Bacteria</taxon>
        <taxon>Bacillati</taxon>
        <taxon>Actinomycetota</taxon>
        <taxon>Actinomycetes</taxon>
        <taxon>Propionibacteriales</taxon>
        <taxon>Propionibacteriaceae</taxon>
        <taxon>Cutibacterium</taxon>
    </lineage>
</organism>
<dbReference type="Pfam" id="PF03729">
    <property type="entry name" value="DUF308"/>
    <property type="match status" value="1"/>
</dbReference>
<dbReference type="eggNOG" id="COG3247">
    <property type="taxonomic scope" value="Bacteria"/>
</dbReference>
<feature type="transmembrane region" description="Helical" evidence="1">
    <location>
        <begin position="73"/>
        <end position="94"/>
    </location>
</feature>
<evidence type="ECO:0000313" key="3">
    <source>
        <dbReference type="Proteomes" id="UP000000603"/>
    </source>
</evidence>
<reference evidence="2 3" key="1">
    <citation type="journal article" date="2004" name="Science">
        <title>The complete genome sequence of Propionibacterium acnes, a commensal of human skin.</title>
        <authorList>
            <person name="Bruggemann H."/>
            <person name="Henne A."/>
            <person name="Hoster F."/>
            <person name="Liesegang H."/>
            <person name="Wiezer A."/>
            <person name="Strittmatter A."/>
            <person name="Hujer S."/>
            <person name="Durre P."/>
            <person name="Gottschalk G."/>
        </authorList>
    </citation>
    <scope>NUCLEOTIDE SEQUENCE [LARGE SCALE GENOMIC DNA]</scope>
    <source>
        <strain evidence="3">DSM 16379 / KPA171202</strain>
    </source>
</reference>
<feature type="transmembrane region" description="Helical" evidence="1">
    <location>
        <begin position="12"/>
        <end position="34"/>
    </location>
</feature>
<accession>Q6A8N0</accession>
<dbReference type="HOGENOM" id="CLU_1925676_0_0_11"/>
<sequence length="131" mass="14137">MILIIHPGFSLHVIAIFMGVWLVLLGVFATSFALPLRLVTQKAWGWMFGGGISLFVLGIVILVHPGFGVVAMSWLLALGVLLYGVANLAIAIGIRKITSSISLAMRRNPRNTIIEGDVVDSPDTSTRPELK</sequence>
<evidence type="ECO:0000313" key="2">
    <source>
        <dbReference type="EMBL" id="AAT82886.1"/>
    </source>
</evidence>
<feature type="transmembrane region" description="Helical" evidence="1">
    <location>
        <begin position="46"/>
        <end position="67"/>
    </location>
</feature>
<keyword evidence="1" id="KW-0812">Transmembrane</keyword>
<dbReference type="InterPro" id="IPR005325">
    <property type="entry name" value="DUF308_memb"/>
</dbReference>
<keyword evidence="1" id="KW-0472">Membrane</keyword>
<dbReference type="KEGG" id="pac:PPA1138"/>
<gene>
    <name evidence="2" type="ordered locus">PPA1138</name>
</gene>